<comment type="caution">
    <text evidence="4">The sequence shown here is derived from an EMBL/GenBank/DDBJ whole genome shotgun (WGS) entry which is preliminary data.</text>
</comment>
<dbReference type="PANTHER" id="PTHR47809:SF2">
    <property type="entry name" value="DNA-BINDING BROMODOMAIN-CONTAINING PROTEIN"/>
    <property type="match status" value="1"/>
</dbReference>
<evidence type="ECO:0000313" key="4">
    <source>
        <dbReference type="EMBL" id="KAF6134091.1"/>
    </source>
</evidence>
<gene>
    <name evidence="4" type="ORF">GIB67_035645</name>
</gene>
<name>A0A7J7KUR5_9MAGN</name>
<dbReference type="Gene3D" id="1.20.920.10">
    <property type="entry name" value="Bromodomain-like"/>
    <property type="match status" value="1"/>
</dbReference>
<dbReference type="InterPro" id="IPR001487">
    <property type="entry name" value="Bromodomain"/>
</dbReference>
<dbReference type="PRINTS" id="PR00503">
    <property type="entry name" value="BROMODOMAIN"/>
</dbReference>
<dbReference type="CDD" id="cd05494">
    <property type="entry name" value="Bromodomain_1"/>
    <property type="match status" value="1"/>
</dbReference>
<sequence>MVIREIMKMDAAEPFNLPVNPVALGIPDYFDVIQHPMDFGTICNNLEHCNKYMNSEDVFNDVQYIWGNCYKDKVFEEQKVLYPTSTSFSSDLRRNIENLEKNDVTSFRTLVNFGSEVYLQADVQIDGYTHRIASIKAQIKMVCEGIGELLQFPAK</sequence>
<dbReference type="SUPFAM" id="SSF47370">
    <property type="entry name" value="Bromodomain"/>
    <property type="match status" value="1"/>
</dbReference>
<dbReference type="Pfam" id="PF00439">
    <property type="entry name" value="Bromodomain"/>
    <property type="match status" value="1"/>
</dbReference>
<dbReference type="PROSITE" id="PS50014">
    <property type="entry name" value="BROMODOMAIN_2"/>
    <property type="match status" value="1"/>
</dbReference>
<dbReference type="Proteomes" id="UP000541444">
    <property type="component" value="Unassembled WGS sequence"/>
</dbReference>
<organism evidence="4 5">
    <name type="scientific">Kingdonia uniflora</name>
    <dbReference type="NCBI Taxonomy" id="39325"/>
    <lineage>
        <taxon>Eukaryota</taxon>
        <taxon>Viridiplantae</taxon>
        <taxon>Streptophyta</taxon>
        <taxon>Embryophyta</taxon>
        <taxon>Tracheophyta</taxon>
        <taxon>Spermatophyta</taxon>
        <taxon>Magnoliopsida</taxon>
        <taxon>Ranunculales</taxon>
        <taxon>Circaeasteraceae</taxon>
        <taxon>Kingdonia</taxon>
    </lineage>
</organism>
<evidence type="ECO:0000259" key="3">
    <source>
        <dbReference type="PROSITE" id="PS50014"/>
    </source>
</evidence>
<dbReference type="EMBL" id="JACGCM010002891">
    <property type="protein sequence ID" value="KAF6134091.1"/>
    <property type="molecule type" value="Genomic_DNA"/>
</dbReference>
<dbReference type="SMART" id="SM00297">
    <property type="entry name" value="BROMO"/>
    <property type="match status" value="1"/>
</dbReference>
<keyword evidence="1 2" id="KW-0103">Bromodomain</keyword>
<accession>A0A7J7KUR5</accession>
<keyword evidence="5" id="KW-1185">Reference proteome</keyword>
<proteinExistence type="predicted"/>
<evidence type="ECO:0000256" key="2">
    <source>
        <dbReference type="PROSITE-ProRule" id="PRU00035"/>
    </source>
</evidence>
<dbReference type="OrthoDB" id="433124at2759"/>
<evidence type="ECO:0000313" key="5">
    <source>
        <dbReference type="Proteomes" id="UP000541444"/>
    </source>
</evidence>
<evidence type="ECO:0000256" key="1">
    <source>
        <dbReference type="ARBA" id="ARBA00023117"/>
    </source>
</evidence>
<dbReference type="AlphaFoldDB" id="A0A7J7KUR5"/>
<protein>
    <recommendedName>
        <fullName evidence="3">Bromo domain-containing protein</fullName>
    </recommendedName>
</protein>
<dbReference type="InterPro" id="IPR036427">
    <property type="entry name" value="Bromodomain-like_sf"/>
</dbReference>
<dbReference type="PANTHER" id="PTHR47809">
    <property type="entry name" value="DNA-BINDING BROMODOMAIN-CONTAINING PROTEIN"/>
    <property type="match status" value="1"/>
</dbReference>
<reference evidence="4 5" key="1">
    <citation type="journal article" date="2020" name="IScience">
        <title>Genome Sequencing of the Endangered Kingdonia uniflora (Circaeasteraceae, Ranunculales) Reveals Potential Mechanisms of Evolutionary Specialization.</title>
        <authorList>
            <person name="Sun Y."/>
            <person name="Deng T."/>
            <person name="Zhang A."/>
            <person name="Moore M.J."/>
            <person name="Landis J.B."/>
            <person name="Lin N."/>
            <person name="Zhang H."/>
            <person name="Zhang X."/>
            <person name="Huang J."/>
            <person name="Zhang X."/>
            <person name="Sun H."/>
            <person name="Wang H."/>
        </authorList>
    </citation>
    <scope>NUCLEOTIDE SEQUENCE [LARGE SCALE GENOMIC DNA]</scope>
    <source>
        <strain evidence="4">TB1705</strain>
        <tissue evidence="4">Leaf</tissue>
    </source>
</reference>
<feature type="domain" description="Bromo" evidence="3">
    <location>
        <begin position="7"/>
        <end position="70"/>
    </location>
</feature>